<dbReference type="NCBIfam" id="TIGR00331">
    <property type="entry name" value="hrcA"/>
    <property type="match status" value="1"/>
</dbReference>
<dbReference type="GO" id="GO:0045892">
    <property type="term" value="P:negative regulation of DNA-templated transcription"/>
    <property type="evidence" value="ECO:0007669"/>
    <property type="project" value="UniProtKB-UniRule"/>
</dbReference>
<keyword evidence="1 5" id="KW-0678">Repressor</keyword>
<keyword evidence="8" id="KW-1185">Reference proteome</keyword>
<keyword evidence="3 5" id="KW-0346">Stress response</keyword>
<keyword evidence="2 5" id="KW-0805">Transcription regulation</keyword>
<evidence type="ECO:0000313" key="8">
    <source>
        <dbReference type="Proteomes" id="UP000217895"/>
    </source>
</evidence>
<dbReference type="SUPFAM" id="SSF46785">
    <property type="entry name" value="Winged helix' DNA-binding domain"/>
    <property type="match status" value="1"/>
</dbReference>
<dbReference type="InterPro" id="IPR002571">
    <property type="entry name" value="HrcA"/>
</dbReference>
<dbReference type="Gene3D" id="1.10.10.10">
    <property type="entry name" value="Winged helix-like DNA-binding domain superfamily/Winged helix DNA-binding domain"/>
    <property type="match status" value="1"/>
</dbReference>
<dbReference type="HAMAP" id="MF_00081">
    <property type="entry name" value="HrcA"/>
    <property type="match status" value="1"/>
</dbReference>
<keyword evidence="4 5" id="KW-0804">Transcription</keyword>
<evidence type="ECO:0000256" key="1">
    <source>
        <dbReference type="ARBA" id="ARBA00022491"/>
    </source>
</evidence>
<accession>A0A1Z4JLQ4</accession>
<dbReference type="Proteomes" id="UP000217895">
    <property type="component" value="Chromosome"/>
</dbReference>
<protein>
    <recommendedName>
        <fullName evidence="5">Heat-inducible transcription repressor HrcA</fullName>
    </recommendedName>
</protein>
<gene>
    <name evidence="5" type="primary">hrcA</name>
    <name evidence="7" type="ORF">NIES2135_45500</name>
</gene>
<dbReference type="PIRSF" id="PIRSF005485">
    <property type="entry name" value="HrcA"/>
    <property type="match status" value="1"/>
</dbReference>
<dbReference type="InterPro" id="IPR023120">
    <property type="entry name" value="WHTH_transcript_rep_HrcA_IDD"/>
</dbReference>
<dbReference type="AlphaFoldDB" id="A0A1Z4JLQ4"/>
<dbReference type="PANTHER" id="PTHR34824:SF1">
    <property type="entry name" value="HEAT-INDUCIBLE TRANSCRIPTION REPRESSOR HRCA"/>
    <property type="match status" value="1"/>
</dbReference>
<evidence type="ECO:0000256" key="5">
    <source>
        <dbReference type="HAMAP-Rule" id="MF_00081"/>
    </source>
</evidence>
<name>A0A1Z4JLQ4_LEPBY</name>
<evidence type="ECO:0000256" key="3">
    <source>
        <dbReference type="ARBA" id="ARBA00023016"/>
    </source>
</evidence>
<comment type="similarity">
    <text evidence="5">Belongs to the HrcA family.</text>
</comment>
<evidence type="ECO:0000313" key="7">
    <source>
        <dbReference type="EMBL" id="BAY57679.1"/>
    </source>
</evidence>
<dbReference type="InterPro" id="IPR036388">
    <property type="entry name" value="WH-like_DNA-bd_sf"/>
</dbReference>
<dbReference type="GO" id="GO:0003677">
    <property type="term" value="F:DNA binding"/>
    <property type="evidence" value="ECO:0007669"/>
    <property type="project" value="InterPro"/>
</dbReference>
<comment type="function">
    <text evidence="5">Negative regulator of class I heat shock genes (grpE-dnaK-dnaJ and groELS operons). Prevents heat-shock induction of these operons.</text>
</comment>
<evidence type="ECO:0000256" key="2">
    <source>
        <dbReference type="ARBA" id="ARBA00023015"/>
    </source>
</evidence>
<reference evidence="7 8" key="1">
    <citation type="submission" date="2017-06" db="EMBL/GenBank/DDBJ databases">
        <title>Genome sequencing of cyanobaciteial culture collection at National Institute for Environmental Studies (NIES).</title>
        <authorList>
            <person name="Hirose Y."/>
            <person name="Shimura Y."/>
            <person name="Fujisawa T."/>
            <person name="Nakamura Y."/>
            <person name="Kawachi M."/>
        </authorList>
    </citation>
    <scope>NUCLEOTIDE SEQUENCE [LARGE SCALE GENOMIC DNA]</scope>
    <source>
        <strain evidence="7 8">NIES-2135</strain>
    </source>
</reference>
<evidence type="ECO:0000256" key="4">
    <source>
        <dbReference type="ARBA" id="ARBA00023163"/>
    </source>
</evidence>
<dbReference type="SUPFAM" id="SSF55781">
    <property type="entry name" value="GAF domain-like"/>
    <property type="match status" value="1"/>
</dbReference>
<dbReference type="PANTHER" id="PTHR34824">
    <property type="entry name" value="HEAT-INDUCIBLE TRANSCRIPTION REPRESSOR HRCA"/>
    <property type="match status" value="1"/>
</dbReference>
<dbReference type="Pfam" id="PF01628">
    <property type="entry name" value="HrcA"/>
    <property type="match status" value="1"/>
</dbReference>
<dbReference type="InterPro" id="IPR036390">
    <property type="entry name" value="WH_DNA-bd_sf"/>
</dbReference>
<proteinExistence type="inferred from homology"/>
<dbReference type="InterPro" id="IPR029016">
    <property type="entry name" value="GAF-like_dom_sf"/>
</dbReference>
<feature type="domain" description="Heat-inducible transcription repressor HrcA C-terminal" evidence="6">
    <location>
        <begin position="110"/>
        <end position="339"/>
    </location>
</feature>
<dbReference type="Gene3D" id="3.30.390.60">
    <property type="entry name" value="Heat-inducible transcription repressor hrca homolog, domain 3"/>
    <property type="match status" value="1"/>
</dbReference>
<dbReference type="InterPro" id="IPR021153">
    <property type="entry name" value="HrcA_C"/>
</dbReference>
<evidence type="ECO:0000259" key="6">
    <source>
        <dbReference type="Pfam" id="PF01628"/>
    </source>
</evidence>
<dbReference type="EMBL" id="AP018203">
    <property type="protein sequence ID" value="BAY57679.1"/>
    <property type="molecule type" value="Genomic_DNA"/>
</dbReference>
<dbReference type="Gene3D" id="3.30.450.40">
    <property type="match status" value="1"/>
</dbReference>
<organism evidence="7 8">
    <name type="scientific">Leptolyngbya boryana NIES-2135</name>
    <dbReference type="NCBI Taxonomy" id="1973484"/>
    <lineage>
        <taxon>Bacteria</taxon>
        <taxon>Bacillati</taxon>
        <taxon>Cyanobacteriota</taxon>
        <taxon>Cyanophyceae</taxon>
        <taxon>Leptolyngbyales</taxon>
        <taxon>Leptolyngbyaceae</taxon>
        <taxon>Leptolyngbya group</taxon>
        <taxon>Leptolyngbya</taxon>
    </lineage>
</organism>
<sequence length="354" mass="39494">MPINPPLNHRQQQVLWATVRHYIATAEPVGSGALVKEFNLSVSSATIRNAMGHLEKVGLLFQPHTSAGRVPSDSGYRIYVDQLIQPSSAVSMQLEQMLSDRLNWDKWSFESVLKGAAQILSTLSGYIAIVTMPMTHTTQLRHLQLVPIDASRIMLIVVTDTYETQSVLMELPPSEDDPEVIDRELKILSNFLSEQLRGRSLTELQTLDWGELGREFDRYSSLLTSVLTDLLNRLAQSALPSQLMISGVAEVLRQPEFSELNQVQMILHLLEEEQDQLVPLIFDQPDSEGRRVSIRIGSENPLEPIRACSLISSTYNRGTVPVGSIGVLGPTRMLYEDTIALVEATADYLSDRLS</sequence>